<dbReference type="GO" id="GO:0015450">
    <property type="term" value="F:protein-transporting ATPase activity"/>
    <property type="evidence" value="ECO:0007669"/>
    <property type="project" value="UniProtKB-UniRule"/>
</dbReference>
<keyword evidence="4 9" id="KW-0812">Transmembrane</keyword>
<dbReference type="NCBIfam" id="TIGR00810">
    <property type="entry name" value="secG"/>
    <property type="match status" value="1"/>
</dbReference>
<keyword evidence="7 9" id="KW-0811">Translocation</keyword>
<comment type="function">
    <text evidence="9">Involved in protein export. Participates in an early event of protein translocation.</text>
</comment>
<name>A0A014NQU2_9BACT</name>
<dbReference type="InterPro" id="IPR004692">
    <property type="entry name" value="SecG"/>
</dbReference>
<organism evidence="10 11">
    <name type="scientific">Mesomycoplasma ovipneumoniae 14811</name>
    <dbReference type="NCBI Taxonomy" id="1188239"/>
    <lineage>
        <taxon>Bacteria</taxon>
        <taxon>Bacillati</taxon>
        <taxon>Mycoplasmatota</taxon>
        <taxon>Mycoplasmoidales</taxon>
        <taxon>Metamycoplasmataceae</taxon>
        <taxon>Mesomycoplasma</taxon>
    </lineage>
</organism>
<comment type="similarity">
    <text evidence="2 9">Belongs to the SecG family.</text>
</comment>
<dbReference type="GO" id="GO:0009306">
    <property type="term" value="P:protein secretion"/>
    <property type="evidence" value="ECO:0007669"/>
    <property type="project" value="UniProtKB-UniRule"/>
</dbReference>
<evidence type="ECO:0000256" key="7">
    <source>
        <dbReference type="ARBA" id="ARBA00023010"/>
    </source>
</evidence>
<evidence type="ECO:0000256" key="2">
    <source>
        <dbReference type="ARBA" id="ARBA00008445"/>
    </source>
</evidence>
<protein>
    <recommendedName>
        <fullName evidence="9">Protein-export membrane protein SecG</fullName>
    </recommendedName>
</protein>
<dbReference type="RefSeq" id="WP_075949690.1">
    <property type="nucleotide sequence ID" value="NZ_JFAD01000014.1"/>
</dbReference>
<keyword evidence="3 9" id="KW-0813">Transport</keyword>
<dbReference type="AlphaFoldDB" id="A0A014NQU2"/>
<evidence type="ECO:0000256" key="5">
    <source>
        <dbReference type="ARBA" id="ARBA00022927"/>
    </source>
</evidence>
<evidence type="ECO:0000256" key="9">
    <source>
        <dbReference type="RuleBase" id="RU365087"/>
    </source>
</evidence>
<evidence type="ECO:0000256" key="1">
    <source>
        <dbReference type="ARBA" id="ARBA00004141"/>
    </source>
</evidence>
<feature type="transmembrane region" description="Helical" evidence="9">
    <location>
        <begin position="6"/>
        <end position="24"/>
    </location>
</feature>
<comment type="caution">
    <text evidence="10">The sequence shown here is derived from an EMBL/GenBank/DDBJ whole genome shotgun (WGS) entry which is preliminary data.</text>
</comment>
<dbReference type="Pfam" id="PF03840">
    <property type="entry name" value="SecG"/>
    <property type="match status" value="1"/>
</dbReference>
<keyword evidence="5 9" id="KW-0653">Protein transport</keyword>
<keyword evidence="9" id="KW-1003">Cell membrane</keyword>
<dbReference type="Proteomes" id="UP000020977">
    <property type="component" value="Unassembled WGS sequence"/>
</dbReference>
<keyword evidence="8 9" id="KW-0472">Membrane</keyword>
<evidence type="ECO:0000256" key="6">
    <source>
        <dbReference type="ARBA" id="ARBA00022989"/>
    </source>
</evidence>
<accession>A0A014NQU2</accession>
<dbReference type="GeneID" id="89472088"/>
<reference evidence="10 11" key="1">
    <citation type="submission" date="2014-03" db="EMBL/GenBank/DDBJ databases">
        <title>Genome sequence of Mycoplasma ovipneumoniae strain 14811.</title>
        <authorList>
            <person name="Sirand-Pugnet P."/>
            <person name="Breton M."/>
            <person name="Dordet-Frisoni E."/>
            <person name="Baranowski E."/>
            <person name="Barre A."/>
            <person name="Couture C."/>
            <person name="Dupuy V."/>
            <person name="Gaurivaud P."/>
            <person name="Jacob D."/>
            <person name="Lemaitre C."/>
            <person name="Manso-Silvan L."/>
            <person name="Nikolski M."/>
            <person name="Nouvel L.-X."/>
            <person name="Poumarat F."/>
            <person name="Tardy F."/>
            <person name="Thebault P."/>
            <person name="Theil S."/>
            <person name="Citti C."/>
            <person name="Thiaucourt F."/>
            <person name="Blanchard A."/>
        </authorList>
    </citation>
    <scope>NUCLEOTIDE SEQUENCE [LARGE SCALE GENOMIC DNA]</scope>
    <source>
        <strain evidence="10 11">14811</strain>
    </source>
</reference>
<dbReference type="GO" id="GO:0005886">
    <property type="term" value="C:plasma membrane"/>
    <property type="evidence" value="ECO:0007669"/>
    <property type="project" value="UniProtKB-SubCell"/>
</dbReference>
<feature type="transmembrane region" description="Helical" evidence="9">
    <location>
        <begin position="58"/>
        <end position="76"/>
    </location>
</feature>
<dbReference type="STRING" id="1188239.MOVI_2700"/>
<comment type="subcellular location">
    <subcellularLocation>
        <location evidence="9">Cell membrane</location>
        <topology evidence="9">Multi-pass membrane protein</topology>
    </subcellularLocation>
    <subcellularLocation>
        <location evidence="1">Membrane</location>
        <topology evidence="1">Multi-pass membrane protein</topology>
    </subcellularLocation>
</comment>
<dbReference type="EMBL" id="JFAD01000014">
    <property type="protein sequence ID" value="EXU61227.1"/>
    <property type="molecule type" value="Genomic_DNA"/>
</dbReference>
<evidence type="ECO:0000313" key="11">
    <source>
        <dbReference type="Proteomes" id="UP000020977"/>
    </source>
</evidence>
<proteinExistence type="inferred from homology"/>
<keyword evidence="6 9" id="KW-1133">Transmembrane helix</keyword>
<evidence type="ECO:0000256" key="8">
    <source>
        <dbReference type="ARBA" id="ARBA00023136"/>
    </source>
</evidence>
<sequence>MLKTVLVIFIAIFGFLIVLVSLIMSPHSNSFSGALIGSSDLDLFQVSKERGIKKFTKWAMFILGFIFLALSLVIRLL</sequence>
<gene>
    <name evidence="10" type="primary">secG</name>
    <name evidence="10" type="ORF">MOVI_2700</name>
</gene>
<dbReference type="eggNOG" id="ENOG5030MWH">
    <property type="taxonomic scope" value="Bacteria"/>
</dbReference>
<evidence type="ECO:0000313" key="10">
    <source>
        <dbReference type="EMBL" id="EXU61227.1"/>
    </source>
</evidence>
<evidence type="ECO:0000256" key="4">
    <source>
        <dbReference type="ARBA" id="ARBA00022692"/>
    </source>
</evidence>
<evidence type="ECO:0000256" key="3">
    <source>
        <dbReference type="ARBA" id="ARBA00022448"/>
    </source>
</evidence>